<dbReference type="InterPro" id="IPR020846">
    <property type="entry name" value="MFS_dom"/>
</dbReference>
<dbReference type="PANTHER" id="PTHR11360:SF290">
    <property type="entry name" value="MONOCARBOXYLATE MFS PERMEASE"/>
    <property type="match status" value="1"/>
</dbReference>
<dbReference type="InterPro" id="IPR036259">
    <property type="entry name" value="MFS_trans_sf"/>
</dbReference>
<sequence length="453" mass="50050">MGSLFDIVFSDIGIKYQKFSDGLYPDGVKMPIQHDQFGRTYQWLLLILLGLIYFLVTATTFTSLGVVLPSMIKELHWSWTDAGLGFTLLGLSCGLSSYLPAMFIRRTGVRTTLMIGTLTFITSFYILYNTYSIAAYFTGTTLLGIGFSLMATVPGTYVISRLFKKQSLAFGIYFTIGGLGGVVGPWIYFLATVFWENWRMHWAISGISLTLISLLTILFMREGKKENAHAEKVSKNQQDQLPTSIYRTKEIWNVRQALHTWQFYAIAAAYTSFLLCGITVNSFAVAHITENGFSESVAASSLSILAFINAFSRFAGGAVGEWIDPKKLLIGSLSIIICGLIALSAATSWTFLILFTLCIGIGYGMTFLASSILLFNYFGRTPYLELFSVMNLISTTACIAPFLVGAIKDYSGSFTPAFLIIAIPVLAILIITFMMQPPSQIVKKCPDDNTLLN</sequence>
<feature type="transmembrane region" description="Helical" evidence="4">
    <location>
        <begin position="171"/>
        <end position="195"/>
    </location>
</feature>
<dbReference type="PANTHER" id="PTHR11360">
    <property type="entry name" value="MONOCARBOXYLATE TRANSPORTER"/>
    <property type="match status" value="1"/>
</dbReference>
<protein>
    <submittedName>
        <fullName evidence="6">Putative transporter YycB</fullName>
    </submittedName>
</protein>
<feature type="transmembrane region" description="Helical" evidence="4">
    <location>
        <begin position="84"/>
        <end position="104"/>
    </location>
</feature>
<dbReference type="PATRIC" id="fig|29488.15.peg.901"/>
<dbReference type="Gene3D" id="1.20.1250.20">
    <property type="entry name" value="MFS general substrate transporter like domains"/>
    <property type="match status" value="2"/>
</dbReference>
<proteinExistence type="predicted"/>
<feature type="transmembrane region" description="Helical" evidence="4">
    <location>
        <begin position="413"/>
        <end position="434"/>
    </location>
</feature>
<feature type="transmembrane region" description="Helical" evidence="4">
    <location>
        <begin position="201"/>
        <end position="220"/>
    </location>
</feature>
<dbReference type="Proteomes" id="UP000092665">
    <property type="component" value="Unassembled WGS sequence"/>
</dbReference>
<reference evidence="7" key="1">
    <citation type="submission" date="2015-11" db="EMBL/GenBank/DDBJ databases">
        <authorList>
            <person name="Tobias N.J."/>
            <person name="Mishra B."/>
            <person name="Gupta D.K."/>
            <person name="Thines M."/>
            <person name="Stinear T.P."/>
            <person name="Bode H.B."/>
        </authorList>
    </citation>
    <scope>NUCLEOTIDE SEQUENCE [LARGE SCALE GENOMIC DNA]</scope>
    <source>
        <strain evidence="7">PB45.5</strain>
    </source>
</reference>
<evidence type="ECO:0000256" key="3">
    <source>
        <dbReference type="ARBA" id="ARBA00023136"/>
    </source>
</evidence>
<evidence type="ECO:0000256" key="4">
    <source>
        <dbReference type="SAM" id="Phobius"/>
    </source>
</evidence>
<dbReference type="PROSITE" id="PS50850">
    <property type="entry name" value="MFS"/>
    <property type="match status" value="1"/>
</dbReference>
<feature type="domain" description="Major facilitator superfamily (MFS) profile" evidence="5">
    <location>
        <begin position="45"/>
        <end position="440"/>
    </location>
</feature>
<accession>A0A1B8YMF6</accession>
<evidence type="ECO:0000313" key="6">
    <source>
        <dbReference type="EMBL" id="OCA56318.1"/>
    </source>
</evidence>
<evidence type="ECO:0000256" key="1">
    <source>
        <dbReference type="ARBA" id="ARBA00022692"/>
    </source>
</evidence>
<gene>
    <name evidence="6" type="primary">yycB</name>
    <name evidence="6" type="ORF">Phpb_00817</name>
</gene>
<comment type="caution">
    <text evidence="6">The sequence shown here is derived from an EMBL/GenBank/DDBJ whole genome shotgun (WGS) entry which is preliminary data.</text>
</comment>
<feature type="transmembrane region" description="Helical" evidence="4">
    <location>
        <begin position="134"/>
        <end position="159"/>
    </location>
</feature>
<organism evidence="6 7">
    <name type="scientific">Photorhabdus namnaonensis</name>
    <dbReference type="NCBI Taxonomy" id="1851568"/>
    <lineage>
        <taxon>Bacteria</taxon>
        <taxon>Pseudomonadati</taxon>
        <taxon>Pseudomonadota</taxon>
        <taxon>Gammaproteobacteria</taxon>
        <taxon>Enterobacterales</taxon>
        <taxon>Morganellaceae</taxon>
        <taxon>Photorhabdus</taxon>
    </lineage>
</organism>
<feature type="transmembrane region" description="Helical" evidence="4">
    <location>
        <begin position="328"/>
        <end position="346"/>
    </location>
</feature>
<keyword evidence="3 4" id="KW-0472">Membrane</keyword>
<dbReference type="SUPFAM" id="SSF103473">
    <property type="entry name" value="MFS general substrate transporter"/>
    <property type="match status" value="1"/>
</dbReference>
<dbReference type="AlphaFoldDB" id="A0A1B8YMF6"/>
<evidence type="ECO:0000259" key="5">
    <source>
        <dbReference type="PROSITE" id="PS50850"/>
    </source>
</evidence>
<keyword evidence="2 4" id="KW-1133">Transmembrane helix</keyword>
<feature type="transmembrane region" description="Helical" evidence="4">
    <location>
        <begin position="43"/>
        <end position="72"/>
    </location>
</feature>
<keyword evidence="1 4" id="KW-0812">Transmembrane</keyword>
<evidence type="ECO:0000256" key="2">
    <source>
        <dbReference type="ARBA" id="ARBA00022989"/>
    </source>
</evidence>
<feature type="transmembrane region" description="Helical" evidence="4">
    <location>
        <begin position="297"/>
        <end position="316"/>
    </location>
</feature>
<dbReference type="Pfam" id="PF07690">
    <property type="entry name" value="MFS_1"/>
    <property type="match status" value="1"/>
</dbReference>
<dbReference type="InterPro" id="IPR011701">
    <property type="entry name" value="MFS"/>
</dbReference>
<name>A0A1B8YMF6_9GAMM</name>
<keyword evidence="7" id="KW-1185">Reference proteome</keyword>
<dbReference type="GO" id="GO:0022857">
    <property type="term" value="F:transmembrane transporter activity"/>
    <property type="evidence" value="ECO:0007669"/>
    <property type="project" value="InterPro"/>
</dbReference>
<feature type="transmembrane region" description="Helical" evidence="4">
    <location>
        <begin position="387"/>
        <end position="407"/>
    </location>
</feature>
<dbReference type="EMBL" id="LOIC01000018">
    <property type="protein sequence ID" value="OCA56318.1"/>
    <property type="molecule type" value="Genomic_DNA"/>
</dbReference>
<dbReference type="InterPro" id="IPR050327">
    <property type="entry name" value="Proton-linked_MCT"/>
</dbReference>
<evidence type="ECO:0000313" key="7">
    <source>
        <dbReference type="Proteomes" id="UP000092665"/>
    </source>
</evidence>
<feature type="transmembrane region" description="Helical" evidence="4">
    <location>
        <begin position="111"/>
        <end position="128"/>
    </location>
</feature>
<feature type="transmembrane region" description="Helical" evidence="4">
    <location>
        <begin position="263"/>
        <end position="285"/>
    </location>
</feature>
<feature type="transmembrane region" description="Helical" evidence="4">
    <location>
        <begin position="352"/>
        <end position="375"/>
    </location>
</feature>